<proteinExistence type="inferred from homology"/>
<dbReference type="SUPFAM" id="SSF50346">
    <property type="entry name" value="PRC-barrel domain"/>
    <property type="match status" value="1"/>
</dbReference>
<evidence type="ECO:0000256" key="3">
    <source>
        <dbReference type="ARBA" id="ARBA00022552"/>
    </source>
</evidence>
<sequence length="165" mass="19008">MSGFLRVGKIVNTHGLKGEMKVISLTDDPKRFDELEYVIIDGEEKKLLGCKYQKDRVIVRIEGVDTIEQAETYKTKIIEIPRENAIELEEDCYFIADLVQCFVYDTNGKELGKIDEVIQTKSNDVYWIKSPKELLIPVILDVVLDIDIDNKKITIKPVGEWQDED</sequence>
<dbReference type="RefSeq" id="WP_089967847.1">
    <property type="nucleotide sequence ID" value="NZ_FNJM01000003.1"/>
</dbReference>
<keyword evidence="9" id="KW-1185">Reference proteome</keyword>
<dbReference type="Gene3D" id="2.30.30.240">
    <property type="entry name" value="PRC-barrel domain"/>
    <property type="match status" value="1"/>
</dbReference>
<dbReference type="GO" id="GO:0042274">
    <property type="term" value="P:ribosomal small subunit biogenesis"/>
    <property type="evidence" value="ECO:0007669"/>
    <property type="project" value="UniProtKB-UniRule"/>
</dbReference>
<dbReference type="Proteomes" id="UP000198597">
    <property type="component" value="Unassembled WGS sequence"/>
</dbReference>
<dbReference type="PANTHER" id="PTHR33692:SF1">
    <property type="entry name" value="RIBOSOME MATURATION FACTOR RIMM"/>
    <property type="match status" value="1"/>
</dbReference>
<keyword evidence="3 5" id="KW-0698">rRNA processing</keyword>
<dbReference type="InterPro" id="IPR002676">
    <property type="entry name" value="RimM_N"/>
</dbReference>
<evidence type="ECO:0000256" key="2">
    <source>
        <dbReference type="ARBA" id="ARBA00022517"/>
    </source>
</evidence>
<reference evidence="8 9" key="1">
    <citation type="submission" date="2016-10" db="EMBL/GenBank/DDBJ databases">
        <authorList>
            <person name="de Groot N.N."/>
        </authorList>
    </citation>
    <scope>NUCLEOTIDE SEQUENCE [LARGE SCALE GENOMIC DNA]</scope>
    <source>
        <strain evidence="8 9">DSM 12272</strain>
    </source>
</reference>
<evidence type="ECO:0000259" key="7">
    <source>
        <dbReference type="Pfam" id="PF05239"/>
    </source>
</evidence>
<evidence type="ECO:0000259" key="6">
    <source>
        <dbReference type="Pfam" id="PF01782"/>
    </source>
</evidence>
<feature type="domain" description="RimM N-terminal" evidence="6">
    <location>
        <begin position="7"/>
        <end position="83"/>
    </location>
</feature>
<dbReference type="GO" id="GO:0005737">
    <property type="term" value="C:cytoplasm"/>
    <property type="evidence" value="ECO:0007669"/>
    <property type="project" value="UniProtKB-SubCell"/>
</dbReference>
<dbReference type="InterPro" id="IPR036976">
    <property type="entry name" value="RimM_N_sf"/>
</dbReference>
<evidence type="ECO:0000256" key="1">
    <source>
        <dbReference type="ARBA" id="ARBA00022490"/>
    </source>
</evidence>
<name>A0A1H0R958_9CLOT</name>
<dbReference type="GO" id="GO:0043022">
    <property type="term" value="F:ribosome binding"/>
    <property type="evidence" value="ECO:0007669"/>
    <property type="project" value="InterPro"/>
</dbReference>
<comment type="function">
    <text evidence="5">An accessory protein needed during the final step in the assembly of 30S ribosomal subunit, possibly for assembly of the head region. Essential for efficient processing of 16S rRNA. May be needed both before and after RbfA during the maturation of 16S rRNA. It has affinity for free ribosomal 30S subunits but not for 70S ribosomes.</text>
</comment>
<dbReference type="EMBL" id="FNJM01000003">
    <property type="protein sequence ID" value="SDP26024.1"/>
    <property type="molecule type" value="Genomic_DNA"/>
</dbReference>
<comment type="subcellular location">
    <subcellularLocation>
        <location evidence="5">Cytoplasm</location>
    </subcellularLocation>
</comment>
<evidence type="ECO:0000313" key="9">
    <source>
        <dbReference type="Proteomes" id="UP000198597"/>
    </source>
</evidence>
<dbReference type="Pfam" id="PF05239">
    <property type="entry name" value="PRC"/>
    <property type="match status" value="1"/>
</dbReference>
<gene>
    <name evidence="5" type="primary">rimM</name>
    <name evidence="8" type="ORF">SAMN04488529_10385</name>
</gene>
<evidence type="ECO:0000313" key="8">
    <source>
        <dbReference type="EMBL" id="SDP26024.1"/>
    </source>
</evidence>
<dbReference type="Gene3D" id="2.40.30.60">
    <property type="entry name" value="RimM"/>
    <property type="match status" value="1"/>
</dbReference>
<feature type="domain" description="PRC-barrel" evidence="7">
    <location>
        <begin position="93"/>
        <end position="161"/>
    </location>
</feature>
<dbReference type="InterPro" id="IPR027275">
    <property type="entry name" value="PRC-brl_dom"/>
</dbReference>
<dbReference type="GO" id="GO:0006364">
    <property type="term" value="P:rRNA processing"/>
    <property type="evidence" value="ECO:0007669"/>
    <property type="project" value="UniProtKB-UniRule"/>
</dbReference>
<organism evidence="8 9">
    <name type="scientific">Clostridium gasigenes</name>
    <dbReference type="NCBI Taxonomy" id="94869"/>
    <lineage>
        <taxon>Bacteria</taxon>
        <taxon>Bacillati</taxon>
        <taxon>Bacillota</taxon>
        <taxon>Clostridia</taxon>
        <taxon>Eubacteriales</taxon>
        <taxon>Clostridiaceae</taxon>
        <taxon>Clostridium</taxon>
    </lineage>
</organism>
<dbReference type="InterPro" id="IPR011961">
    <property type="entry name" value="RimM"/>
</dbReference>
<dbReference type="InterPro" id="IPR011033">
    <property type="entry name" value="PRC_barrel-like_sf"/>
</dbReference>
<dbReference type="InterPro" id="IPR009000">
    <property type="entry name" value="Transl_B-barrel_sf"/>
</dbReference>
<dbReference type="STRING" id="94869.SAMN04488529_10385"/>
<comment type="subunit">
    <text evidence="5">Binds ribosomal protein uS19.</text>
</comment>
<dbReference type="GO" id="GO:0005840">
    <property type="term" value="C:ribosome"/>
    <property type="evidence" value="ECO:0007669"/>
    <property type="project" value="InterPro"/>
</dbReference>
<dbReference type="OrthoDB" id="9810331at2"/>
<comment type="domain">
    <text evidence="5">The PRC barrel domain binds ribosomal protein uS19.</text>
</comment>
<keyword evidence="1 5" id="KW-0963">Cytoplasm</keyword>
<dbReference type="Pfam" id="PF01782">
    <property type="entry name" value="RimM"/>
    <property type="match status" value="1"/>
</dbReference>
<protein>
    <recommendedName>
        <fullName evidence="5">Ribosome maturation factor RimM</fullName>
    </recommendedName>
</protein>
<dbReference type="HAMAP" id="MF_00014">
    <property type="entry name" value="Ribosome_mat_RimM"/>
    <property type="match status" value="1"/>
</dbReference>
<dbReference type="AlphaFoldDB" id="A0A1H0R958"/>
<dbReference type="PANTHER" id="PTHR33692">
    <property type="entry name" value="RIBOSOME MATURATION FACTOR RIMM"/>
    <property type="match status" value="1"/>
</dbReference>
<dbReference type="NCBIfam" id="TIGR02273">
    <property type="entry name" value="16S_RimM"/>
    <property type="match status" value="1"/>
</dbReference>
<dbReference type="SUPFAM" id="SSF50447">
    <property type="entry name" value="Translation proteins"/>
    <property type="match status" value="1"/>
</dbReference>
<comment type="similarity">
    <text evidence="5">Belongs to the RimM family.</text>
</comment>
<keyword evidence="4 5" id="KW-0143">Chaperone</keyword>
<keyword evidence="2 5" id="KW-0690">Ribosome biogenesis</keyword>
<accession>A0A1H0R958</accession>
<evidence type="ECO:0000256" key="5">
    <source>
        <dbReference type="HAMAP-Rule" id="MF_00014"/>
    </source>
</evidence>
<evidence type="ECO:0000256" key="4">
    <source>
        <dbReference type="ARBA" id="ARBA00023186"/>
    </source>
</evidence>